<reference evidence="2 5" key="2">
    <citation type="submission" date="2018-03" db="EMBL/GenBank/DDBJ databases">
        <title>Genomic framework for the identification of Micromonospora saelicesensis and Micromonospora noduli.</title>
        <authorList>
            <person name="Riesco R."/>
            <person name="Trujillo M.E."/>
        </authorList>
    </citation>
    <scope>NUCLEOTIDE SEQUENCE [LARGE SCALE GENOMIC DNA]</scope>
    <source>
        <strain evidence="2 5">GAR05</strain>
    </source>
</reference>
<dbReference type="Proteomes" id="UP000249334">
    <property type="component" value="Unassembled WGS sequence"/>
</dbReference>
<feature type="domain" description="UBP-type" evidence="1">
    <location>
        <begin position="1"/>
        <end position="85"/>
    </location>
</feature>
<dbReference type="STRING" id="285676.GA0070561_3716"/>
<dbReference type="InterPro" id="IPR001607">
    <property type="entry name" value="Znf_UBP"/>
</dbReference>
<dbReference type="Pfam" id="PF02148">
    <property type="entry name" value="zf-UBP"/>
    <property type="match status" value="1"/>
</dbReference>
<keyword evidence="5" id="KW-1185">Reference proteome</keyword>
<dbReference type="AlphaFoldDB" id="A0A1C4XU86"/>
<dbReference type="Proteomes" id="UP000198864">
    <property type="component" value="Unassembled WGS sequence"/>
</dbReference>
<protein>
    <submittedName>
        <fullName evidence="3">Ubiquitin-hydrolase Zn-finger-containing protein</fullName>
    </submittedName>
</protein>
<dbReference type="SMART" id="SM00290">
    <property type="entry name" value="ZnF_UBP"/>
    <property type="match status" value="1"/>
</dbReference>
<dbReference type="GO" id="GO:0016787">
    <property type="term" value="F:hydrolase activity"/>
    <property type="evidence" value="ECO:0007669"/>
    <property type="project" value="UniProtKB-KW"/>
</dbReference>
<sequence length="85" mass="9220">MSCQHLTEAGAAEPRTPDECADCVAIGDTYWVHLRTCLSCGQVGCCDSSPNQHASKHFASTGHPVIRSAQPGEAWRWCFVDEEIG</sequence>
<proteinExistence type="predicted"/>
<evidence type="ECO:0000313" key="4">
    <source>
        <dbReference type="Proteomes" id="UP000198864"/>
    </source>
</evidence>
<accession>A0A1C4XU86</accession>
<dbReference type="RefSeq" id="WP_091401591.1">
    <property type="nucleotide sequence ID" value="NZ_FMCR01000003.1"/>
</dbReference>
<dbReference type="InterPro" id="IPR013083">
    <property type="entry name" value="Znf_RING/FYVE/PHD"/>
</dbReference>
<reference evidence="3 4" key="1">
    <citation type="submission" date="2016-06" db="EMBL/GenBank/DDBJ databases">
        <authorList>
            <person name="Kjaerup R.B."/>
            <person name="Dalgaard T.S."/>
            <person name="Juul-Madsen H.R."/>
        </authorList>
    </citation>
    <scope>NUCLEOTIDE SEQUENCE [LARGE SCALE GENOMIC DNA]</scope>
    <source>
        <strain evidence="3 4">DSM 44871</strain>
    </source>
</reference>
<dbReference type="Gene3D" id="3.30.40.10">
    <property type="entry name" value="Zinc/RING finger domain, C3HC4 (zinc finger)"/>
    <property type="match status" value="1"/>
</dbReference>
<keyword evidence="3" id="KW-0378">Hydrolase</keyword>
<dbReference type="EMBL" id="FMCR01000003">
    <property type="protein sequence ID" value="SCF12035.1"/>
    <property type="molecule type" value="Genomic_DNA"/>
</dbReference>
<dbReference type="PROSITE" id="PS50271">
    <property type="entry name" value="ZF_UBP"/>
    <property type="match status" value="1"/>
</dbReference>
<gene>
    <name evidence="3" type="ORF">GA0070561_3716</name>
    <name evidence="2" type="ORF">GAR05_02414</name>
</gene>
<evidence type="ECO:0000259" key="1">
    <source>
        <dbReference type="PROSITE" id="PS50271"/>
    </source>
</evidence>
<name>A0A1C4XU86_9ACTN</name>
<evidence type="ECO:0000313" key="3">
    <source>
        <dbReference type="EMBL" id="SCF12035.1"/>
    </source>
</evidence>
<dbReference type="GO" id="GO:0008270">
    <property type="term" value="F:zinc ion binding"/>
    <property type="evidence" value="ECO:0007669"/>
    <property type="project" value="InterPro"/>
</dbReference>
<dbReference type="SUPFAM" id="SSF57850">
    <property type="entry name" value="RING/U-box"/>
    <property type="match status" value="1"/>
</dbReference>
<dbReference type="EMBL" id="PXXW01000018">
    <property type="protein sequence ID" value="RAO00444.1"/>
    <property type="molecule type" value="Genomic_DNA"/>
</dbReference>
<organism evidence="3 4">
    <name type="scientific">Micromonospora saelicesensis</name>
    <dbReference type="NCBI Taxonomy" id="285676"/>
    <lineage>
        <taxon>Bacteria</taxon>
        <taxon>Bacillati</taxon>
        <taxon>Actinomycetota</taxon>
        <taxon>Actinomycetes</taxon>
        <taxon>Micromonosporales</taxon>
        <taxon>Micromonosporaceae</taxon>
        <taxon>Micromonospora</taxon>
    </lineage>
</organism>
<evidence type="ECO:0000313" key="5">
    <source>
        <dbReference type="Proteomes" id="UP000249334"/>
    </source>
</evidence>
<evidence type="ECO:0000313" key="2">
    <source>
        <dbReference type="EMBL" id="RAO00444.1"/>
    </source>
</evidence>